<evidence type="ECO:0000313" key="6">
    <source>
        <dbReference type="Proteomes" id="UP000190637"/>
    </source>
</evidence>
<dbReference type="SUPFAM" id="SSF46785">
    <property type="entry name" value="Winged helix' DNA-binding domain"/>
    <property type="match status" value="1"/>
</dbReference>
<dbReference type="Gene3D" id="1.10.10.10">
    <property type="entry name" value="Winged helix-like DNA-binding domain superfamily/Winged helix DNA-binding domain"/>
    <property type="match status" value="1"/>
</dbReference>
<gene>
    <name evidence="5" type="ORF">SAMN02745673_01899</name>
</gene>
<organism evidence="5 6">
    <name type="scientific">Marinactinospora thermotolerans DSM 45154</name>
    <dbReference type="NCBI Taxonomy" id="1122192"/>
    <lineage>
        <taxon>Bacteria</taxon>
        <taxon>Bacillati</taxon>
        <taxon>Actinomycetota</taxon>
        <taxon>Actinomycetes</taxon>
        <taxon>Streptosporangiales</taxon>
        <taxon>Nocardiopsidaceae</taxon>
        <taxon>Marinactinospora</taxon>
    </lineage>
</organism>
<reference evidence="5 6" key="1">
    <citation type="submission" date="2017-02" db="EMBL/GenBank/DDBJ databases">
        <authorList>
            <person name="Peterson S.W."/>
        </authorList>
    </citation>
    <scope>NUCLEOTIDE SEQUENCE [LARGE SCALE GENOMIC DNA]</scope>
    <source>
        <strain evidence="5 6">DSM 45154</strain>
    </source>
</reference>
<feature type="domain" description="HTH arsR-type" evidence="4">
    <location>
        <begin position="241"/>
        <end position="335"/>
    </location>
</feature>
<sequence>MAGRFLPGTEDLMRIRFAVSPLWETLAAVHTLGTPQRRSYHLPWARAVEAHAGSDLAPLRLLLPRPGFVPDFLTPVPEEPVADIADEIARVRATPPEQVDKELRACLLDPRRGLAARVSGPLLADPAATRDRLADLLAACWQRLVRPWWGRVRSLLEDDIVVRSRALAEGGLDRLFADLHPDVRREGEALLVEGPEHTERILAGEGLVLMPSAFLWPELTPIMAPPWQPALAYPARGVGRLWGEEADPPPGTLARLIGRSRARLLTALDEPATTTALAHAHGLSPAAVSGHLTALRDAGLLETRRVGRRVFYARTPLGQALLNGGSAGGDTGVRP</sequence>
<dbReference type="PROSITE" id="PS50987">
    <property type="entry name" value="HTH_ARSR_2"/>
    <property type="match status" value="1"/>
</dbReference>
<accession>A0A1T4PNB0</accession>
<dbReference type="GO" id="GO:0003677">
    <property type="term" value="F:DNA binding"/>
    <property type="evidence" value="ECO:0007669"/>
    <property type="project" value="UniProtKB-KW"/>
</dbReference>
<keyword evidence="3" id="KW-0804">Transcription</keyword>
<dbReference type="InterPro" id="IPR051011">
    <property type="entry name" value="Metal_resp_trans_reg"/>
</dbReference>
<dbReference type="InterPro" id="IPR036390">
    <property type="entry name" value="WH_DNA-bd_sf"/>
</dbReference>
<evidence type="ECO:0000313" key="5">
    <source>
        <dbReference type="EMBL" id="SJZ92919.1"/>
    </source>
</evidence>
<dbReference type="InterPro" id="IPR011991">
    <property type="entry name" value="ArsR-like_HTH"/>
</dbReference>
<proteinExistence type="predicted"/>
<dbReference type="Pfam" id="PF19361">
    <property type="entry name" value="DUF5937"/>
    <property type="match status" value="1"/>
</dbReference>
<dbReference type="InterPro" id="IPR001845">
    <property type="entry name" value="HTH_ArsR_DNA-bd_dom"/>
</dbReference>
<dbReference type="RefSeq" id="WP_235000882.1">
    <property type="nucleotide sequence ID" value="NZ_FUWS01000004.1"/>
</dbReference>
<dbReference type="PANTHER" id="PTHR43132">
    <property type="entry name" value="ARSENICAL RESISTANCE OPERON REPRESSOR ARSR-RELATED"/>
    <property type="match status" value="1"/>
</dbReference>
<dbReference type="STRING" id="1122192.SAMN02745673_01899"/>
<evidence type="ECO:0000256" key="3">
    <source>
        <dbReference type="ARBA" id="ARBA00023163"/>
    </source>
</evidence>
<dbReference type="GO" id="GO:0003700">
    <property type="term" value="F:DNA-binding transcription factor activity"/>
    <property type="evidence" value="ECO:0007669"/>
    <property type="project" value="InterPro"/>
</dbReference>
<keyword evidence="1" id="KW-0805">Transcription regulation</keyword>
<dbReference type="InterPro" id="IPR045981">
    <property type="entry name" value="DUF5937"/>
</dbReference>
<dbReference type="InterPro" id="IPR036388">
    <property type="entry name" value="WH-like_DNA-bd_sf"/>
</dbReference>
<keyword evidence="2" id="KW-0238">DNA-binding</keyword>
<protein>
    <submittedName>
        <fullName evidence="5">Predicted transcriptional regulators</fullName>
    </submittedName>
</protein>
<evidence type="ECO:0000256" key="1">
    <source>
        <dbReference type="ARBA" id="ARBA00023015"/>
    </source>
</evidence>
<evidence type="ECO:0000259" key="4">
    <source>
        <dbReference type="PROSITE" id="PS50987"/>
    </source>
</evidence>
<dbReference type="AlphaFoldDB" id="A0A1T4PNB0"/>
<keyword evidence="6" id="KW-1185">Reference proteome</keyword>
<dbReference type="CDD" id="cd00090">
    <property type="entry name" value="HTH_ARSR"/>
    <property type="match status" value="1"/>
</dbReference>
<dbReference type="Proteomes" id="UP000190637">
    <property type="component" value="Unassembled WGS sequence"/>
</dbReference>
<dbReference type="Pfam" id="PF12840">
    <property type="entry name" value="HTH_20"/>
    <property type="match status" value="1"/>
</dbReference>
<dbReference type="SMART" id="SM00418">
    <property type="entry name" value="HTH_ARSR"/>
    <property type="match status" value="1"/>
</dbReference>
<name>A0A1T4PNB0_9ACTN</name>
<dbReference type="PRINTS" id="PR00778">
    <property type="entry name" value="HTHARSR"/>
</dbReference>
<dbReference type="EMBL" id="FUWS01000004">
    <property type="protein sequence ID" value="SJZ92919.1"/>
    <property type="molecule type" value="Genomic_DNA"/>
</dbReference>
<evidence type="ECO:0000256" key="2">
    <source>
        <dbReference type="ARBA" id="ARBA00023125"/>
    </source>
</evidence>
<dbReference type="PANTHER" id="PTHR43132:SF8">
    <property type="entry name" value="HTH-TYPE TRANSCRIPTIONAL REGULATOR KMTR"/>
    <property type="match status" value="1"/>
</dbReference>